<dbReference type="Pfam" id="PF13635">
    <property type="entry name" value="DUF4143"/>
    <property type="match status" value="1"/>
</dbReference>
<dbReference type="EMBL" id="JAAKYA010000043">
    <property type="protein sequence ID" value="NGO39055.1"/>
    <property type="molecule type" value="Genomic_DNA"/>
</dbReference>
<proteinExistence type="predicted"/>
<dbReference type="Gene3D" id="3.40.50.300">
    <property type="entry name" value="P-loop containing nucleotide triphosphate hydrolases"/>
    <property type="match status" value="1"/>
</dbReference>
<feature type="domain" description="AAA" evidence="1">
    <location>
        <begin position="60"/>
        <end position="200"/>
    </location>
</feature>
<keyword evidence="3" id="KW-0547">Nucleotide-binding</keyword>
<dbReference type="RefSeq" id="WP_165106850.1">
    <property type="nucleotide sequence ID" value="NZ_JAAKYA010000043.1"/>
</dbReference>
<dbReference type="SUPFAM" id="SSF52540">
    <property type="entry name" value="P-loop containing nucleoside triphosphate hydrolases"/>
    <property type="match status" value="1"/>
</dbReference>
<evidence type="ECO:0000313" key="4">
    <source>
        <dbReference type="Proteomes" id="UP000477311"/>
    </source>
</evidence>
<reference evidence="3 4" key="1">
    <citation type="submission" date="2020-02" db="EMBL/GenBank/DDBJ databases">
        <title>Draft genome sequence of Limisphaera ngatamarikiensis NGM72.4T, a thermophilic Verrucomicrobia grouped in subdivision 3.</title>
        <authorList>
            <person name="Carere C.R."/>
            <person name="Steen J."/>
            <person name="Hugenholtz P."/>
            <person name="Stott M.B."/>
        </authorList>
    </citation>
    <scope>NUCLEOTIDE SEQUENCE [LARGE SCALE GENOMIC DNA]</scope>
    <source>
        <strain evidence="3 4">NGM72.4</strain>
    </source>
</reference>
<evidence type="ECO:0000313" key="3">
    <source>
        <dbReference type="EMBL" id="NGO39055.1"/>
    </source>
</evidence>
<protein>
    <submittedName>
        <fullName evidence="3">ATP-binding protein</fullName>
    </submittedName>
</protein>
<organism evidence="3 4">
    <name type="scientific">Limisphaera ngatamarikiensis</name>
    <dbReference type="NCBI Taxonomy" id="1324935"/>
    <lineage>
        <taxon>Bacteria</taxon>
        <taxon>Pseudomonadati</taxon>
        <taxon>Verrucomicrobiota</taxon>
        <taxon>Verrucomicrobiia</taxon>
        <taxon>Limisphaerales</taxon>
        <taxon>Limisphaeraceae</taxon>
        <taxon>Limisphaera</taxon>
    </lineage>
</organism>
<dbReference type="InterPro" id="IPR025420">
    <property type="entry name" value="DUF4143"/>
</dbReference>
<keyword evidence="3" id="KW-0067">ATP-binding</keyword>
<sequence length="505" mass="58119">MDEKTRPTDTLFGTTLPAELERFLNDINPWWQGKPMPPLPPFRRWLFDHALQRLKSGLAPVTVIRGPRQVGKTTLHQQIIDHLLSTENVNPRRIFRVQFDEIPSLKRLEDPILSLCRWYENRVLGGTFNEWARKGEPVFVFLDEVQNLTDWAPQVKALVDHHAIRVLLTGSSALRIEHGRDSLAGRISTLELGTLLLREIAALRGWGDLSPLLPLNGLKELKERRFWEDLRKYGKKHQEVRDRAFAAFSERGGYPVAQARVDRPWEEVADQLNETVIRRVIQHDLRLGERGRKRDQNLLEELFRLSCRYAGQSPGPALFVQELRQALNTNVGYQRVLAYLRFLNDTLLIRLVPPLELRLKRAKGSPKICLCDHSLRASWLQEVIPLTPEDLQQNPHLSDLAGHIAESVVGYFLGTMPGLDLAWFPGRGIEPEVDYVITIGEHRIPMEVKYRHRIDEHRDTLGLRAFLEKTVYHAPFGILITLRDDVPITDPRIIALPLSSLLLMR</sequence>
<dbReference type="PANTHER" id="PTHR43566:SF1">
    <property type="entry name" value="AAA+ ATPASE DOMAIN-CONTAINING PROTEIN"/>
    <property type="match status" value="1"/>
</dbReference>
<name>A0A6M1RQX6_9BACT</name>
<dbReference type="Proteomes" id="UP000477311">
    <property type="component" value="Unassembled WGS sequence"/>
</dbReference>
<evidence type="ECO:0000259" key="1">
    <source>
        <dbReference type="Pfam" id="PF13173"/>
    </source>
</evidence>
<comment type="caution">
    <text evidence="3">The sequence shown here is derived from an EMBL/GenBank/DDBJ whole genome shotgun (WGS) entry which is preliminary data.</text>
</comment>
<dbReference type="InterPro" id="IPR041682">
    <property type="entry name" value="AAA_14"/>
</dbReference>
<dbReference type="InterPro" id="IPR027417">
    <property type="entry name" value="P-loop_NTPase"/>
</dbReference>
<keyword evidence="4" id="KW-1185">Reference proteome</keyword>
<dbReference type="AlphaFoldDB" id="A0A6M1RQX6"/>
<accession>A0A6M1RQX6</accession>
<feature type="domain" description="DUF4143" evidence="2">
    <location>
        <begin position="290"/>
        <end position="451"/>
    </location>
</feature>
<dbReference type="GO" id="GO:0005524">
    <property type="term" value="F:ATP binding"/>
    <property type="evidence" value="ECO:0007669"/>
    <property type="project" value="UniProtKB-KW"/>
</dbReference>
<gene>
    <name evidence="3" type="ORF">G4L39_06545</name>
</gene>
<dbReference type="Pfam" id="PF13173">
    <property type="entry name" value="AAA_14"/>
    <property type="match status" value="1"/>
</dbReference>
<evidence type="ECO:0000259" key="2">
    <source>
        <dbReference type="Pfam" id="PF13635"/>
    </source>
</evidence>
<dbReference type="PANTHER" id="PTHR43566">
    <property type="entry name" value="CONSERVED PROTEIN"/>
    <property type="match status" value="1"/>
</dbReference>